<gene>
    <name evidence="1" type="ORF">EC580_10500</name>
</gene>
<protein>
    <submittedName>
        <fullName evidence="1">Uncharacterized protein</fullName>
    </submittedName>
</protein>
<proteinExistence type="predicted"/>
<reference evidence="1" key="1">
    <citation type="submission" date="2018-10" db="EMBL/GenBank/DDBJ databases">
        <title>Acidithiobacillus sulfuriphilus sp. nov.: an extremely acidophilic sulfur-oxidizing chemolithotroph isolated from a neutral pH environment.</title>
        <authorList>
            <person name="Falagan C."/>
            <person name="Moya-Beltran A."/>
            <person name="Quatrini R."/>
            <person name="Johnson D.B."/>
        </authorList>
    </citation>
    <scope>NUCLEOTIDE SEQUENCE [LARGE SCALE GENOMIC DNA]</scope>
    <source>
        <strain evidence="1">CJ-2</strain>
    </source>
</reference>
<sequence length="64" mass="7053">MVMSGVPSIRALQCPRRVTRRPLGRKHIAILLEISLALSAWKAAGAARWPLRYPAAGLRPTRHG</sequence>
<dbReference type="AlphaFoldDB" id="A0A3M8QU25"/>
<comment type="caution">
    <text evidence="1">The sequence shown here is derived from an EMBL/GenBank/DDBJ whole genome shotgun (WGS) entry which is preliminary data.</text>
</comment>
<name>A0A3M8QU25_9PROT</name>
<accession>A0A3M8QU25</accession>
<organism evidence="1">
    <name type="scientific">Acidithiobacillus sulfuriphilus</name>
    <dbReference type="NCBI Taxonomy" id="1867749"/>
    <lineage>
        <taxon>Bacteria</taxon>
        <taxon>Pseudomonadati</taxon>
        <taxon>Pseudomonadota</taxon>
        <taxon>Acidithiobacillia</taxon>
        <taxon>Acidithiobacillales</taxon>
        <taxon>Acidithiobacillaceae</taxon>
        <taxon>Acidithiobacillus</taxon>
    </lineage>
</organism>
<evidence type="ECO:0000313" key="1">
    <source>
        <dbReference type="EMBL" id="RNF59725.1"/>
    </source>
</evidence>
<dbReference type="EMBL" id="RIZI01000181">
    <property type="protein sequence ID" value="RNF59725.1"/>
    <property type="molecule type" value="Genomic_DNA"/>
</dbReference>